<sequence>MDKWTIEATKSTPCVEFDPERKLLAISGQSYPDNAFKFYEPLLEWADTYLNDAANGELHVNLTLPYINTSSTKCFLMLLEKLEDAHNEGKRVEIAWYYNRDNDSELECAEEFKEDLTLPFRIIPLD</sequence>
<keyword evidence="3" id="KW-1185">Reference proteome</keyword>
<accession>A0ABV6DJJ8</accession>
<dbReference type="Proteomes" id="UP001589776">
    <property type="component" value="Unassembled WGS sequence"/>
</dbReference>
<evidence type="ECO:0000259" key="1">
    <source>
        <dbReference type="Pfam" id="PF09345"/>
    </source>
</evidence>
<protein>
    <submittedName>
        <fullName evidence="2">DUF1987 domain-containing protein</fullName>
    </submittedName>
</protein>
<reference evidence="2 3" key="1">
    <citation type="submission" date="2024-09" db="EMBL/GenBank/DDBJ databases">
        <authorList>
            <person name="Sun Q."/>
            <person name="Mori K."/>
        </authorList>
    </citation>
    <scope>NUCLEOTIDE SEQUENCE [LARGE SCALE GENOMIC DNA]</scope>
    <source>
        <strain evidence="2 3">CCM 7759</strain>
    </source>
</reference>
<evidence type="ECO:0000313" key="3">
    <source>
        <dbReference type="Proteomes" id="UP001589776"/>
    </source>
</evidence>
<proteinExistence type="predicted"/>
<dbReference type="Pfam" id="PF09345">
    <property type="entry name" value="SiaC"/>
    <property type="match status" value="1"/>
</dbReference>
<organism evidence="2 3">
    <name type="scientific">Paenibacillus chartarius</name>
    <dbReference type="NCBI Taxonomy" id="747481"/>
    <lineage>
        <taxon>Bacteria</taxon>
        <taxon>Bacillati</taxon>
        <taxon>Bacillota</taxon>
        <taxon>Bacilli</taxon>
        <taxon>Bacillales</taxon>
        <taxon>Paenibacillaceae</taxon>
        <taxon>Paenibacillus</taxon>
    </lineage>
</organism>
<evidence type="ECO:0000313" key="2">
    <source>
        <dbReference type="EMBL" id="MFC0212762.1"/>
    </source>
</evidence>
<dbReference type="EMBL" id="JBHLWN010000034">
    <property type="protein sequence ID" value="MFC0212762.1"/>
    <property type="molecule type" value="Genomic_DNA"/>
</dbReference>
<feature type="domain" description="SiaC family regulatory phosphoprotein" evidence="1">
    <location>
        <begin position="6"/>
        <end position="124"/>
    </location>
</feature>
<name>A0ABV6DJJ8_9BACL</name>
<dbReference type="InterPro" id="IPR018530">
    <property type="entry name" value="SiaC"/>
</dbReference>
<dbReference type="RefSeq" id="WP_377469985.1">
    <property type="nucleotide sequence ID" value="NZ_JBHLWN010000034.1"/>
</dbReference>
<comment type="caution">
    <text evidence="2">The sequence shown here is derived from an EMBL/GenBank/DDBJ whole genome shotgun (WGS) entry which is preliminary data.</text>
</comment>
<gene>
    <name evidence="2" type="ORF">ACFFK0_09830</name>
</gene>